<dbReference type="NCBIfam" id="TIGR01444">
    <property type="entry name" value="fkbM_fam"/>
    <property type="match status" value="1"/>
</dbReference>
<reference evidence="2" key="1">
    <citation type="submission" date="2020-05" db="EMBL/GenBank/DDBJ databases">
        <authorList>
            <person name="Chiriac C."/>
            <person name="Salcher M."/>
            <person name="Ghai R."/>
            <person name="Kavagutti S V."/>
        </authorList>
    </citation>
    <scope>NUCLEOTIDE SEQUENCE</scope>
</reference>
<dbReference type="SUPFAM" id="SSF53335">
    <property type="entry name" value="S-adenosyl-L-methionine-dependent methyltransferases"/>
    <property type="match status" value="1"/>
</dbReference>
<dbReference type="InterPro" id="IPR052514">
    <property type="entry name" value="SAM-dependent_MTase"/>
</dbReference>
<sequence>MTINGNYSEEDSINNFVDLPGGGQLFVDSVDPRGSALVSSGGNVNPSSVKLWNLVLNLRSWPTVIDVGANYGEMIVWANFSDSAKIFAFEPNPQVLPWLKKTLSTLAYQVDLIEVAVSDSPQASVDFLLDQKWSGTSKLSDLELGILDENRFQKIKVPCTSIDTVFQDKLASGFVMKIDVEGGEMAVLRGASRSLKRANEWAVMFEILHMRVSDISKLARRFKLYLYKTDENVLVRVPSLNYTKFRSMLRNPTIYRQDVVILSSKKILHSA</sequence>
<evidence type="ECO:0000313" key="2">
    <source>
        <dbReference type="EMBL" id="CAB4862401.1"/>
    </source>
</evidence>
<protein>
    <submittedName>
        <fullName evidence="2">Unannotated protein</fullName>
    </submittedName>
</protein>
<name>A0A6J7CWT3_9ZZZZ</name>
<dbReference type="AlphaFoldDB" id="A0A6J7CWT3"/>
<dbReference type="PANTHER" id="PTHR34203:SF15">
    <property type="entry name" value="SLL1173 PROTEIN"/>
    <property type="match status" value="1"/>
</dbReference>
<organism evidence="2">
    <name type="scientific">freshwater metagenome</name>
    <dbReference type="NCBI Taxonomy" id="449393"/>
    <lineage>
        <taxon>unclassified sequences</taxon>
        <taxon>metagenomes</taxon>
        <taxon>ecological metagenomes</taxon>
    </lineage>
</organism>
<dbReference type="InterPro" id="IPR006342">
    <property type="entry name" value="FkbM_mtfrase"/>
</dbReference>
<dbReference type="InterPro" id="IPR029063">
    <property type="entry name" value="SAM-dependent_MTases_sf"/>
</dbReference>
<accession>A0A6J7CWT3</accession>
<dbReference type="PANTHER" id="PTHR34203">
    <property type="entry name" value="METHYLTRANSFERASE, FKBM FAMILY PROTEIN"/>
    <property type="match status" value="1"/>
</dbReference>
<feature type="domain" description="Methyltransferase FkbM" evidence="1">
    <location>
        <begin position="66"/>
        <end position="211"/>
    </location>
</feature>
<evidence type="ECO:0000259" key="1">
    <source>
        <dbReference type="Pfam" id="PF05050"/>
    </source>
</evidence>
<dbReference type="EMBL" id="CAFBLH010000011">
    <property type="protein sequence ID" value="CAB4862401.1"/>
    <property type="molecule type" value="Genomic_DNA"/>
</dbReference>
<gene>
    <name evidence="2" type="ORF">UFOPK3342_00496</name>
</gene>
<proteinExistence type="predicted"/>
<dbReference type="Gene3D" id="3.40.50.150">
    <property type="entry name" value="Vaccinia Virus protein VP39"/>
    <property type="match status" value="1"/>
</dbReference>
<dbReference type="Pfam" id="PF05050">
    <property type="entry name" value="Methyltransf_21"/>
    <property type="match status" value="1"/>
</dbReference>